<dbReference type="Pfam" id="PF07916">
    <property type="entry name" value="TraG_N"/>
    <property type="match status" value="1"/>
</dbReference>
<feature type="chain" id="PRO_5004219880" description="TraG N-terminal Proteobacteria domain-containing protein" evidence="3">
    <location>
        <begin position="18"/>
        <end position="1093"/>
    </location>
</feature>
<gene>
    <name evidence="5" type="ordered locus">Suden_0805</name>
</gene>
<sequence length="1093" mass="118629">MQKLFLFFILFSVSLFAAESSIYTWGYGELFYRVLQAVTILSQDNYIFKSAVAIGGFLLMIKNTVSGASSSDMAVTMGKYLFTITLIIGLFSTSTKRYIIEDEVTNQTFIVNNVPIGIGETFSLFTNLERNLARGFQSAMATPNSLNYTDVGLGFTMAAPLNVKSLIAADGHTRRTFNEYMGNCIFSAIAMNEISADIINFSTILKADLKVTGYLTPYYSTANPNGIDKQCEDVWELLVNTDIRQQLDVLEPLLAQEMGITQDKYQGAMAATSQLLFSTSKNSKDYLMQQTLINMTKDGIKATALAAGGDVQALAYASAAAEANQQQTLMTMGKMAQKNLPLYKAILTVLVLGIFILLVLLSVIYGDLGHIKMGFTLLFAMILWTPLAIILNAMTFITIESQLIWPQVDGGLTFFRTHKMHEDLALLIALIGYVGTMIPVLAYSIAKKSEQGFVSFFSGAGAVANSSASSAAAQTASGNISVGNSSLGKFSATDMHGTHDYLGQDSWRASHVANDGSLRTKTTNAQGIGTQTSDSAGLGQITADAHGTKITSVKDTTISAGLVNDISASTGKTLQELASNSAAFNSSFAHSLANGSTAGGTNIDTNTFSDTNTWGHATGEALTKVTQEGITNTLKQMTSNGHKFNFSSDHNANAGANANLTIGSPDGVSLFTGMSVKGNATIGYTVTGKSSDSKDFSTTITGDDAKTFGDTFSKNLTSSINENESLSLGLAKQAQKTGGFNDSDILTKADNYVKSWSDSESITKLHNITSRQGLSMTHDLLPDALNNYINNSPELSKIDLLDAGKIAIEQMRGGMHIDETRKAFEAASGTNLNLDMSGVQKAKDVIGEAEDKFKQQREHYKAQSTNVEERVEAIVPDIIKNTSNVPKNNSDMANINDSITKRYQQAHEEKRAEASGDMQDFTKQNKVNTKDEIDGGKDKIQENFYHAKDELGIWGTLKQNPMIDSTAKAIGLEGEFDKMINTIENKDYARIETAHDKALQDGLIGTKNPASSAANTRINTEKVENFSTQELKDMLTWEKMHPERDEINNAAERQLEQAVQNRENKVMQDKVQKAEKSVKTITEAVAEMKQNEQ</sequence>
<dbReference type="Proteomes" id="UP000002714">
    <property type="component" value="Chromosome"/>
</dbReference>
<keyword evidence="1" id="KW-0175">Coiled coil</keyword>
<dbReference type="RefSeq" id="WP_011372437.1">
    <property type="nucleotide sequence ID" value="NC_007575.1"/>
</dbReference>
<dbReference type="eggNOG" id="COG4678">
    <property type="taxonomic scope" value="Bacteria"/>
</dbReference>
<feature type="coiled-coil region" evidence="1">
    <location>
        <begin position="1048"/>
        <end position="1091"/>
    </location>
</feature>
<keyword evidence="2" id="KW-0812">Transmembrane</keyword>
<dbReference type="InterPro" id="IPR012931">
    <property type="entry name" value="TraG_N_Proteobacteria"/>
</dbReference>
<evidence type="ECO:0000256" key="3">
    <source>
        <dbReference type="SAM" id="SignalP"/>
    </source>
</evidence>
<evidence type="ECO:0000259" key="4">
    <source>
        <dbReference type="Pfam" id="PF07916"/>
    </source>
</evidence>
<proteinExistence type="predicted"/>
<protein>
    <recommendedName>
        <fullName evidence="4">TraG N-terminal Proteobacteria domain-containing protein</fullName>
    </recommendedName>
</protein>
<evidence type="ECO:0000256" key="2">
    <source>
        <dbReference type="SAM" id="Phobius"/>
    </source>
</evidence>
<feature type="transmembrane region" description="Helical" evidence="2">
    <location>
        <begin position="342"/>
        <end position="365"/>
    </location>
</feature>
<feature type="signal peptide" evidence="3">
    <location>
        <begin position="1"/>
        <end position="17"/>
    </location>
</feature>
<dbReference type="InterPro" id="IPR002093">
    <property type="entry name" value="BRCA2_repeat"/>
</dbReference>
<dbReference type="HOGENOM" id="CLU_291130_0_0_7"/>
<organism evidence="5 6">
    <name type="scientific">Sulfurimonas denitrificans (strain ATCC 33889 / DSM 1251)</name>
    <name type="common">Thiomicrospira denitrificans (strain ATCC 33889 / DSM 1251)</name>
    <dbReference type="NCBI Taxonomy" id="326298"/>
    <lineage>
        <taxon>Bacteria</taxon>
        <taxon>Pseudomonadati</taxon>
        <taxon>Campylobacterota</taxon>
        <taxon>Epsilonproteobacteria</taxon>
        <taxon>Campylobacterales</taxon>
        <taxon>Sulfurimonadaceae</taxon>
        <taxon>Sulfurimonas</taxon>
    </lineage>
</organism>
<evidence type="ECO:0000313" key="5">
    <source>
        <dbReference type="EMBL" id="ABB44084.1"/>
    </source>
</evidence>
<accession>Q30SE7</accession>
<keyword evidence="2" id="KW-1133">Transmembrane helix</keyword>
<feature type="transmembrane region" description="Helical" evidence="2">
    <location>
        <begin position="424"/>
        <end position="446"/>
    </location>
</feature>
<feature type="domain" description="TraG N-terminal Proteobacteria" evidence="4">
    <location>
        <begin position="21"/>
        <end position="468"/>
    </location>
</feature>
<feature type="transmembrane region" description="Helical" evidence="2">
    <location>
        <begin position="73"/>
        <end position="91"/>
    </location>
</feature>
<dbReference type="AlphaFoldDB" id="Q30SE7"/>
<keyword evidence="2" id="KW-0472">Membrane</keyword>
<dbReference type="STRING" id="326298.Suden_0805"/>
<reference evidence="5 6" key="1">
    <citation type="journal article" date="2008" name="Appl. Environ. Microbiol.">
        <title>Genome of the epsilonproteobacterial chemolithoautotroph Sulfurimonas denitrificans.</title>
        <authorList>
            <person name="Sievert S.M."/>
            <person name="Scott K.M."/>
            <person name="Klotz M.G."/>
            <person name="Chain P.S.G."/>
            <person name="Hauser L.J."/>
            <person name="Hemp J."/>
            <person name="Huegler M."/>
            <person name="Land M."/>
            <person name="Lapidus A."/>
            <person name="Larimer F.W."/>
            <person name="Lucas S."/>
            <person name="Malfatti S.A."/>
            <person name="Meyer F."/>
            <person name="Paulsen I.T."/>
            <person name="Ren Q."/>
            <person name="Simon J."/>
            <person name="Bailey K."/>
            <person name="Diaz E."/>
            <person name="Fitzpatrick K.A."/>
            <person name="Glover B."/>
            <person name="Gwatney N."/>
            <person name="Korajkic A."/>
            <person name="Long A."/>
            <person name="Mobberley J.M."/>
            <person name="Pantry S.N."/>
            <person name="Pazder G."/>
            <person name="Peterson S."/>
            <person name="Quintanilla J.D."/>
            <person name="Sprinkle R."/>
            <person name="Stephens J."/>
            <person name="Thomas P."/>
            <person name="Vaughn R."/>
            <person name="Weber M.J."/>
            <person name="Wooten L.L."/>
        </authorList>
    </citation>
    <scope>NUCLEOTIDE SEQUENCE [LARGE SCALE GENOMIC DNA]</scope>
    <source>
        <strain evidence="6">ATCC 33889 / DSM 1251</strain>
    </source>
</reference>
<feature type="transmembrane region" description="Helical" evidence="2">
    <location>
        <begin position="377"/>
        <end position="397"/>
    </location>
</feature>
<keyword evidence="3" id="KW-0732">Signal</keyword>
<dbReference type="OrthoDB" id="5363685at2"/>
<dbReference type="PROSITE" id="PS50138">
    <property type="entry name" value="BRCA2_REPEAT"/>
    <property type="match status" value="1"/>
</dbReference>
<dbReference type="EMBL" id="CP000153">
    <property type="protein sequence ID" value="ABB44084.1"/>
    <property type="molecule type" value="Genomic_DNA"/>
</dbReference>
<dbReference type="KEGG" id="tdn:Suden_0805"/>
<evidence type="ECO:0000313" key="6">
    <source>
        <dbReference type="Proteomes" id="UP000002714"/>
    </source>
</evidence>
<keyword evidence="6" id="KW-1185">Reference proteome</keyword>
<name>Q30SE7_SULDN</name>
<evidence type="ECO:0000256" key="1">
    <source>
        <dbReference type="SAM" id="Coils"/>
    </source>
</evidence>